<feature type="compositionally biased region" description="Basic and acidic residues" evidence="1">
    <location>
        <begin position="54"/>
        <end position="67"/>
    </location>
</feature>
<feature type="compositionally biased region" description="Basic residues" evidence="1">
    <location>
        <begin position="622"/>
        <end position="632"/>
    </location>
</feature>
<feature type="compositionally biased region" description="Basic and acidic residues" evidence="1">
    <location>
        <begin position="515"/>
        <end position="536"/>
    </location>
</feature>
<feature type="region of interest" description="Disordered" evidence="1">
    <location>
        <begin position="394"/>
        <end position="470"/>
    </location>
</feature>
<feature type="compositionally biased region" description="Basic and acidic residues" evidence="1">
    <location>
        <begin position="1061"/>
        <end position="1077"/>
    </location>
</feature>
<feature type="compositionally biased region" description="Polar residues" evidence="1">
    <location>
        <begin position="459"/>
        <end position="469"/>
    </location>
</feature>
<feature type="region of interest" description="Disordered" evidence="1">
    <location>
        <begin position="1"/>
        <end position="127"/>
    </location>
</feature>
<dbReference type="EMBL" id="JAVHJO010000005">
    <property type="protein sequence ID" value="KAK6540221.1"/>
    <property type="molecule type" value="Genomic_DNA"/>
</dbReference>
<feature type="compositionally biased region" description="Polar residues" evidence="1">
    <location>
        <begin position="651"/>
        <end position="661"/>
    </location>
</feature>
<feature type="compositionally biased region" description="Basic residues" evidence="1">
    <location>
        <begin position="440"/>
        <end position="451"/>
    </location>
</feature>
<feature type="compositionally biased region" description="Acidic residues" evidence="1">
    <location>
        <begin position="1574"/>
        <end position="1588"/>
    </location>
</feature>
<accession>A0AAV9XEW9</accession>
<feature type="region of interest" description="Disordered" evidence="1">
    <location>
        <begin position="495"/>
        <end position="843"/>
    </location>
</feature>
<feature type="compositionally biased region" description="Low complexity" evidence="1">
    <location>
        <begin position="1433"/>
        <end position="1451"/>
    </location>
</feature>
<feature type="compositionally biased region" description="Low complexity" evidence="1">
    <location>
        <begin position="1527"/>
        <end position="1541"/>
    </location>
</feature>
<protein>
    <submittedName>
        <fullName evidence="2">Uncharacterized protein</fullName>
    </submittedName>
</protein>
<evidence type="ECO:0000313" key="2">
    <source>
        <dbReference type="EMBL" id="KAK6540221.1"/>
    </source>
</evidence>
<feature type="compositionally biased region" description="Acidic residues" evidence="1">
    <location>
        <begin position="696"/>
        <end position="705"/>
    </location>
</feature>
<feature type="region of interest" description="Disordered" evidence="1">
    <location>
        <begin position="166"/>
        <end position="204"/>
    </location>
</feature>
<reference evidence="2 3" key="1">
    <citation type="submission" date="2019-10" db="EMBL/GenBank/DDBJ databases">
        <authorList>
            <person name="Palmer J.M."/>
        </authorList>
    </citation>
    <scope>NUCLEOTIDE SEQUENCE [LARGE SCALE GENOMIC DNA]</scope>
    <source>
        <strain evidence="2 3">TWF694</strain>
    </source>
</reference>
<feature type="compositionally biased region" description="Low complexity" evidence="1">
    <location>
        <begin position="1"/>
        <end position="21"/>
    </location>
</feature>
<evidence type="ECO:0000256" key="1">
    <source>
        <dbReference type="SAM" id="MobiDB-lite"/>
    </source>
</evidence>
<organism evidence="2 3">
    <name type="scientific">Orbilia ellipsospora</name>
    <dbReference type="NCBI Taxonomy" id="2528407"/>
    <lineage>
        <taxon>Eukaryota</taxon>
        <taxon>Fungi</taxon>
        <taxon>Dikarya</taxon>
        <taxon>Ascomycota</taxon>
        <taxon>Pezizomycotina</taxon>
        <taxon>Orbiliomycetes</taxon>
        <taxon>Orbiliales</taxon>
        <taxon>Orbiliaceae</taxon>
        <taxon>Orbilia</taxon>
    </lineage>
</organism>
<gene>
    <name evidence="2" type="ORF">TWF694_009037</name>
</gene>
<feature type="compositionally biased region" description="Basic and acidic residues" evidence="1">
    <location>
        <begin position="1088"/>
        <end position="1098"/>
    </location>
</feature>
<proteinExistence type="predicted"/>
<feature type="region of interest" description="Disordered" evidence="1">
    <location>
        <begin position="1048"/>
        <end position="1112"/>
    </location>
</feature>
<keyword evidence="3" id="KW-1185">Reference proteome</keyword>
<feature type="region of interest" description="Disordered" evidence="1">
    <location>
        <begin position="1146"/>
        <end position="1541"/>
    </location>
</feature>
<feature type="compositionally biased region" description="Low complexity" evidence="1">
    <location>
        <begin position="1349"/>
        <end position="1398"/>
    </location>
</feature>
<feature type="compositionally biased region" description="Basic residues" evidence="1">
    <location>
        <begin position="1246"/>
        <end position="1260"/>
    </location>
</feature>
<dbReference type="Proteomes" id="UP001365542">
    <property type="component" value="Unassembled WGS sequence"/>
</dbReference>
<feature type="compositionally biased region" description="Polar residues" evidence="1">
    <location>
        <begin position="792"/>
        <end position="812"/>
    </location>
</feature>
<comment type="caution">
    <text evidence="2">The sequence shown here is derived from an EMBL/GenBank/DDBJ whole genome shotgun (WGS) entry which is preliminary data.</text>
</comment>
<evidence type="ECO:0000313" key="3">
    <source>
        <dbReference type="Proteomes" id="UP001365542"/>
    </source>
</evidence>
<feature type="region of interest" description="Disordered" evidence="1">
    <location>
        <begin position="1574"/>
        <end position="1595"/>
    </location>
</feature>
<feature type="compositionally biased region" description="Acidic residues" evidence="1">
    <location>
        <begin position="1048"/>
        <end position="1060"/>
    </location>
</feature>
<name>A0AAV9XEW9_9PEZI</name>
<feature type="compositionally biased region" description="Basic and acidic residues" evidence="1">
    <location>
        <begin position="679"/>
        <end position="692"/>
    </location>
</feature>
<feature type="compositionally biased region" description="Basic and acidic residues" evidence="1">
    <location>
        <begin position="818"/>
        <end position="828"/>
    </location>
</feature>
<feature type="compositionally biased region" description="Low complexity" evidence="1">
    <location>
        <begin position="1495"/>
        <end position="1506"/>
    </location>
</feature>
<sequence length="1595" mass="176588">MPPSSRSASGSSRPSTRSSPPTDVGEPSKMSPIDGEDVDVPPVAPEEVALPSESSHDTLLETRSKDDSEIDAIFEQTASESDSPRRHPSIPDYPYSGPRNYSRLTLRDSDDEISGTPPPHPFGPAIRSATLNTAKQVAGENGMIQPNAYESPSPFISRSRMSSVMTSRGGAKNTFPDGPIFSPFSSQKKKKTNRNGFSKGIPSPSRKGIRLVEVPVAPSPDPSPLVLLHVTLLPLPVQGPASSVLANHLRKMISPTVVARGLLLPHPNDDYDALIEMIAENLGLDQETPPPFKKAPTYAIDDCASHSEGSYLDSSEEEADPYCPTCSRRRLKPEYARHDRPRRHRRPFRHNEKWYTINIFASNGLMRAGAWSRSWEEMERIDVEVTVTSGYEDIEPARLRPSSQRSEGKRGLQGSFQFKRRMPPVGAGVETTTDEEMPRPRRVSNSRRRPSGPRVLSGSIRSRNSSTYVKQEPLSEIEILPDADKAKEIFEEGLDTDVPIFEPSKEEDGEFVPIWEDKDAKDGENVKPAERMRSEDAWTTDEESIKRDASEQIKSPSPEDEGSNENDEEDRRLSAFTLNTAIHHNIAESSRESSVVSDFPAEPMSPESQPETIASPPDDRRIHARRQRISRRGSREIKPADLYPASEKTASRPNSSRNTDSLAIIGIALSDDGESEEDKENHHESVDNKENIPVEVSDEEPEQPTDDSMHQYPEEDDDPEEFKPTSPRNTRAFTPKTAGPSPMPSRFSSPAMSPDISPIVSRATSPQPSKPSQSRERRRRSGRRSFDRSFDTKGSQPSRGHSRQNSSHSNVASPPPEEATRGRSESRSPHISPSPSPSPLEKEPIPESLAEKLRIMIQPTIDTISAIPLPTLLLIAIPFAGLIAFSVNSYVQQKNLDFMVRNFMESQAAREMQMLQQQQQVAKPVQAEPPNAYAPAPPSVVDQVVADAEKVVITAEEQAEIDWRNAQRKGLDHESVVYGIQVGGKCVMPNDVADAIRKAAQERGDDHSPVLDPSQQHVLADGETEFETNFAHIQADGEDESKILVEDEYPDSSQQYEEEEERGRSREDDQPRYERTGSRSPPLAPHRPQRERSMDRKNVAQQPYDYYHQPPNVIDDYYDRMSDAGDIDVGKMDVRDGGLEDAWYHQEIPDMMLPPPLREVPASPSKVQDPAAEESQYSEETTGAEILESSPYQEAEEPQSTSIEQAEGKPLLPVTPDQAGSPAQKPLEPPARPELKPAGSPEQKPKTKPARAPRRGRSPRVKSQEQSAEPEISEPVPVQVEETEEKAPSRPASRHGSAAEESPRPIVRTGYTPQQRPRDYNSRPPSRNGNAKADDAASRPASRPPTRNGRAGSRPPSASRSASRPRPSSRSGSKPRASSRPRSSGGMKSSSTSSVLSSATMAPVQEAETIQEQIVEEAEAFDYEPLNLQLNKESASAPPSASSQTSSEAPAQPTPDAPSWTDELFQRLTFRFGRQQAVNDDKKTETTTQAADLAVDTTSVVSESSVKQAVPSSEASEPTEEQRYDESQQQVQDQLQHTTEQYGDYAYDEEYASNEDHHIPEGLMEEEYVFEDDGEENAAYGDAEEFDYEGFKNSL</sequence>
<feature type="compositionally biased region" description="Acidic residues" evidence="1">
    <location>
        <begin position="558"/>
        <end position="568"/>
    </location>
</feature>